<proteinExistence type="predicted"/>
<dbReference type="PATRIC" id="fig|216942.3.peg.505"/>
<dbReference type="KEGG" id="sll:SLITO_v1c05020"/>
<dbReference type="PROSITE" id="PS51257">
    <property type="entry name" value="PROKAR_LIPOPROTEIN"/>
    <property type="match status" value="1"/>
</dbReference>
<dbReference type="EMBL" id="CP012357">
    <property type="protein sequence ID" value="AKX34153.1"/>
    <property type="molecule type" value="Genomic_DNA"/>
</dbReference>
<protein>
    <recommendedName>
        <fullName evidence="3">Lipoprotein</fullName>
    </recommendedName>
</protein>
<accession>A0A0K1W1U7</accession>
<reference evidence="1 2" key="1">
    <citation type="journal article" date="2015" name="Genome Announc.">
        <title>Complete Genome Sequence of Spiroplasma litorale TN-1T (DSM 21781), a Bacterium Isolated from a Green-Eyed Horsefly (Tabanus nigrovittatus).</title>
        <authorList>
            <person name="Lo W.S."/>
            <person name="Lai Y.C."/>
            <person name="Lien Y.W."/>
            <person name="Wang T.H."/>
            <person name="Kuo C.H."/>
        </authorList>
    </citation>
    <scope>NUCLEOTIDE SEQUENCE [LARGE SCALE GENOMIC DNA]</scope>
    <source>
        <strain evidence="1 2">TN-1</strain>
    </source>
</reference>
<gene>
    <name evidence="1" type="ORF">SLITO_v1c05020</name>
</gene>
<dbReference type="STRING" id="216942.SLITO_v1c05020"/>
<organism evidence="1 2">
    <name type="scientific">Spiroplasma litorale</name>
    <dbReference type="NCBI Taxonomy" id="216942"/>
    <lineage>
        <taxon>Bacteria</taxon>
        <taxon>Bacillati</taxon>
        <taxon>Mycoplasmatota</taxon>
        <taxon>Mollicutes</taxon>
        <taxon>Entomoplasmatales</taxon>
        <taxon>Spiroplasmataceae</taxon>
        <taxon>Spiroplasma</taxon>
    </lineage>
</organism>
<evidence type="ECO:0000313" key="1">
    <source>
        <dbReference type="EMBL" id="AKX34153.1"/>
    </source>
</evidence>
<name>A0A0K1W1U7_9MOLU</name>
<sequence length="269" mass="31336">MKGKIIYSMKKLLIFLLSINIVTSTSLSVISCDQIETFPSKHANAKTSILQKFFEIENNIKPYDVRYIELINNSWEHIGFNNNISTYKIDKSIIELSNEEKVSEFFASLIEIYNPKYNGNVYDFTGLTFYIENIFLNQIMVNENLELTVNSDVAITLKKGWKTVGKILLTLENDELYSKLETTYFINKIMTSTSFGIEIFENTENLDESCNFFIKGNIKQDNFDSFIDEIISKEKVINNLVLKKEYFTYVIDKTGSYMKFDEFLYKIIS</sequence>
<evidence type="ECO:0008006" key="3">
    <source>
        <dbReference type="Google" id="ProtNLM"/>
    </source>
</evidence>
<dbReference type="AlphaFoldDB" id="A0A0K1W1U7"/>
<keyword evidence="2" id="KW-1185">Reference proteome</keyword>
<dbReference type="Proteomes" id="UP000067476">
    <property type="component" value="Chromosome"/>
</dbReference>
<evidence type="ECO:0000313" key="2">
    <source>
        <dbReference type="Proteomes" id="UP000067476"/>
    </source>
</evidence>